<gene>
    <name evidence="3" type="ORF">UFOPK1811_00064</name>
    <name evidence="4" type="ORF">UFOPK2360_00249</name>
    <name evidence="5" type="ORF">UFOPK2659_00499</name>
    <name evidence="6" type="ORF">UFOPK2922_00496</name>
    <name evidence="7" type="ORF">UFOPK3306_00914</name>
    <name evidence="8" type="ORF">UFOPK4209_00354</name>
</gene>
<dbReference type="InterPro" id="IPR044666">
    <property type="entry name" value="Cyclophilin_A-like"/>
</dbReference>
<dbReference type="EMBL" id="CAFBPY010000036">
    <property type="protein sequence ID" value="CAB5035834.1"/>
    <property type="molecule type" value="Genomic_DNA"/>
</dbReference>
<evidence type="ECO:0000256" key="1">
    <source>
        <dbReference type="SAM" id="MobiDB-lite"/>
    </source>
</evidence>
<dbReference type="EMBL" id="CAEZYJ010000053">
    <property type="protein sequence ID" value="CAB4718688.1"/>
    <property type="molecule type" value="Genomic_DNA"/>
</dbReference>
<dbReference type="EMBL" id="CAFBLI010000068">
    <property type="protein sequence ID" value="CAB4870683.1"/>
    <property type="molecule type" value="Genomic_DNA"/>
</dbReference>
<dbReference type="InterPro" id="IPR029000">
    <property type="entry name" value="Cyclophilin-like_dom_sf"/>
</dbReference>
<proteinExistence type="predicted"/>
<dbReference type="Pfam" id="PF00160">
    <property type="entry name" value="Pro_isomerase"/>
    <property type="match status" value="1"/>
</dbReference>
<evidence type="ECO:0000313" key="8">
    <source>
        <dbReference type="EMBL" id="CAB5035834.1"/>
    </source>
</evidence>
<reference evidence="5" key="1">
    <citation type="submission" date="2020-05" db="EMBL/GenBank/DDBJ databases">
        <authorList>
            <person name="Chiriac C."/>
            <person name="Salcher M."/>
            <person name="Ghai R."/>
            <person name="Kavagutti S V."/>
        </authorList>
    </citation>
    <scope>NUCLEOTIDE SEQUENCE</scope>
</reference>
<dbReference type="PRINTS" id="PR00153">
    <property type="entry name" value="CSAPPISMRASE"/>
</dbReference>
<dbReference type="EMBL" id="CAEZXH010000008">
    <property type="protein sequence ID" value="CAB4677004.1"/>
    <property type="molecule type" value="Genomic_DNA"/>
</dbReference>
<dbReference type="InterPro" id="IPR002130">
    <property type="entry name" value="Cyclophilin-type_PPIase_dom"/>
</dbReference>
<feature type="region of interest" description="Disordered" evidence="1">
    <location>
        <begin position="32"/>
        <end position="74"/>
    </location>
</feature>
<sequence length="240" mass="24316">MSIYAKSPLAIATFLISGILLAGCSTTGTSDDQAVPAESASASTPAPSESATPVADGPCKPSTATGSTPKDVGAPNGVLPAKTYTFTLQTNCGEIVIEADGVKAPITVSTLAFLAKGKYYDGTICHRLTTQGLFVLQCGDPTGTGGGGPNFTFKDENLPAQADNNYPAGSVAMANSGPNTNGSQFFLVYDNTTLGSNYTLWGKITQGLDIVKSIAAYGTADGSGDGAPKSTVEIINATVK</sequence>
<evidence type="ECO:0000313" key="6">
    <source>
        <dbReference type="EMBL" id="CAB4773391.1"/>
    </source>
</evidence>
<dbReference type="PANTHER" id="PTHR45625">
    <property type="entry name" value="PEPTIDYL-PROLYL CIS-TRANS ISOMERASE-RELATED"/>
    <property type="match status" value="1"/>
</dbReference>
<evidence type="ECO:0000313" key="4">
    <source>
        <dbReference type="EMBL" id="CAB4677004.1"/>
    </source>
</evidence>
<dbReference type="PANTHER" id="PTHR45625:SF3">
    <property type="entry name" value="PEPTIDYL-PROLYL CIS-TRANS ISOMERASE B-RELATED"/>
    <property type="match status" value="1"/>
</dbReference>
<dbReference type="EMBL" id="CAEZUJ010000002">
    <property type="protein sequence ID" value="CAB4589411.1"/>
    <property type="molecule type" value="Genomic_DNA"/>
</dbReference>
<dbReference type="GO" id="GO:0003755">
    <property type="term" value="F:peptidyl-prolyl cis-trans isomerase activity"/>
    <property type="evidence" value="ECO:0007669"/>
    <property type="project" value="InterPro"/>
</dbReference>
<accession>A0A6J6RB33</accession>
<evidence type="ECO:0000313" key="7">
    <source>
        <dbReference type="EMBL" id="CAB4870683.1"/>
    </source>
</evidence>
<dbReference type="PROSITE" id="PS51257">
    <property type="entry name" value="PROKAR_LIPOPROTEIN"/>
    <property type="match status" value="1"/>
</dbReference>
<evidence type="ECO:0000313" key="3">
    <source>
        <dbReference type="EMBL" id="CAB4589411.1"/>
    </source>
</evidence>
<name>A0A6J6RB33_9ZZZZ</name>
<dbReference type="SUPFAM" id="SSF50891">
    <property type="entry name" value="Cyclophilin-like"/>
    <property type="match status" value="1"/>
</dbReference>
<dbReference type="Gene3D" id="2.40.100.10">
    <property type="entry name" value="Cyclophilin-like"/>
    <property type="match status" value="1"/>
</dbReference>
<dbReference type="EMBL" id="CAEZZS010000015">
    <property type="protein sequence ID" value="CAB4773391.1"/>
    <property type="molecule type" value="Genomic_DNA"/>
</dbReference>
<organism evidence="5">
    <name type="scientific">freshwater metagenome</name>
    <dbReference type="NCBI Taxonomy" id="449393"/>
    <lineage>
        <taxon>unclassified sequences</taxon>
        <taxon>metagenomes</taxon>
        <taxon>ecological metagenomes</taxon>
    </lineage>
</organism>
<protein>
    <submittedName>
        <fullName evidence="5">Unannotated protein</fullName>
    </submittedName>
</protein>
<feature type="compositionally biased region" description="Low complexity" evidence="1">
    <location>
        <begin position="34"/>
        <end position="55"/>
    </location>
</feature>
<dbReference type="PROSITE" id="PS50072">
    <property type="entry name" value="CSA_PPIASE_2"/>
    <property type="match status" value="1"/>
</dbReference>
<feature type="domain" description="PPIase cyclophilin-type" evidence="2">
    <location>
        <begin position="93"/>
        <end position="239"/>
    </location>
</feature>
<evidence type="ECO:0000259" key="2">
    <source>
        <dbReference type="PROSITE" id="PS50072"/>
    </source>
</evidence>
<dbReference type="AlphaFoldDB" id="A0A6J6RB33"/>
<evidence type="ECO:0000313" key="5">
    <source>
        <dbReference type="EMBL" id="CAB4718688.1"/>
    </source>
</evidence>
<dbReference type="CDD" id="cd00317">
    <property type="entry name" value="cyclophilin"/>
    <property type="match status" value="1"/>
</dbReference>